<protein>
    <submittedName>
        <fullName evidence="1">Uncharacterized protein</fullName>
    </submittedName>
</protein>
<sequence length="35" mass="4026">MSDPEGTLLGSTLYPSARRWPPDVFNRSSRRFSKI</sequence>
<gene>
    <name evidence="1" type="ORF">SLEP1_g41018</name>
</gene>
<dbReference type="AlphaFoldDB" id="A0AAV5L598"/>
<accession>A0AAV5L598</accession>
<dbReference type="Proteomes" id="UP001054252">
    <property type="component" value="Unassembled WGS sequence"/>
</dbReference>
<dbReference type="EMBL" id="BPVZ01000095">
    <property type="protein sequence ID" value="GKV32408.1"/>
    <property type="molecule type" value="Genomic_DNA"/>
</dbReference>
<reference evidence="1 2" key="1">
    <citation type="journal article" date="2021" name="Commun. Biol.">
        <title>The genome of Shorea leprosula (Dipterocarpaceae) highlights the ecological relevance of drought in aseasonal tropical rainforests.</title>
        <authorList>
            <person name="Ng K.K.S."/>
            <person name="Kobayashi M.J."/>
            <person name="Fawcett J.A."/>
            <person name="Hatakeyama M."/>
            <person name="Paape T."/>
            <person name="Ng C.H."/>
            <person name="Ang C.C."/>
            <person name="Tnah L.H."/>
            <person name="Lee C.T."/>
            <person name="Nishiyama T."/>
            <person name="Sese J."/>
            <person name="O'Brien M.J."/>
            <person name="Copetti D."/>
            <person name="Mohd Noor M.I."/>
            <person name="Ong R.C."/>
            <person name="Putra M."/>
            <person name="Sireger I.Z."/>
            <person name="Indrioko S."/>
            <person name="Kosugi Y."/>
            <person name="Izuno A."/>
            <person name="Isagi Y."/>
            <person name="Lee S.L."/>
            <person name="Shimizu K.K."/>
        </authorList>
    </citation>
    <scope>NUCLEOTIDE SEQUENCE [LARGE SCALE GENOMIC DNA]</scope>
    <source>
        <strain evidence="1">214</strain>
    </source>
</reference>
<keyword evidence="2" id="KW-1185">Reference proteome</keyword>
<evidence type="ECO:0000313" key="1">
    <source>
        <dbReference type="EMBL" id="GKV32408.1"/>
    </source>
</evidence>
<evidence type="ECO:0000313" key="2">
    <source>
        <dbReference type="Proteomes" id="UP001054252"/>
    </source>
</evidence>
<name>A0AAV5L598_9ROSI</name>
<proteinExistence type="predicted"/>
<comment type="caution">
    <text evidence="1">The sequence shown here is derived from an EMBL/GenBank/DDBJ whole genome shotgun (WGS) entry which is preliminary data.</text>
</comment>
<organism evidence="1 2">
    <name type="scientific">Rubroshorea leprosula</name>
    <dbReference type="NCBI Taxonomy" id="152421"/>
    <lineage>
        <taxon>Eukaryota</taxon>
        <taxon>Viridiplantae</taxon>
        <taxon>Streptophyta</taxon>
        <taxon>Embryophyta</taxon>
        <taxon>Tracheophyta</taxon>
        <taxon>Spermatophyta</taxon>
        <taxon>Magnoliopsida</taxon>
        <taxon>eudicotyledons</taxon>
        <taxon>Gunneridae</taxon>
        <taxon>Pentapetalae</taxon>
        <taxon>rosids</taxon>
        <taxon>malvids</taxon>
        <taxon>Malvales</taxon>
        <taxon>Dipterocarpaceae</taxon>
        <taxon>Rubroshorea</taxon>
    </lineage>
</organism>